<dbReference type="Proteomes" id="UP001499854">
    <property type="component" value="Unassembled WGS sequence"/>
</dbReference>
<keyword evidence="2" id="KW-1185">Reference proteome</keyword>
<sequence length="80" mass="9394">MSSWALPQRTDQESRYSRLRHAADLNAVARWYMDRDAAAIEAGLMPESWRMTPEQAWEYAEMYWRERVEQDASGDVTAQP</sequence>
<accession>A0ABP5CPR5</accession>
<name>A0ABP5CPR5_9ACTN</name>
<proteinExistence type="predicted"/>
<evidence type="ECO:0000313" key="2">
    <source>
        <dbReference type="Proteomes" id="UP001499854"/>
    </source>
</evidence>
<organism evidence="1 2">
    <name type="scientific">Catenulispora subtropica</name>
    <dbReference type="NCBI Taxonomy" id="450798"/>
    <lineage>
        <taxon>Bacteria</taxon>
        <taxon>Bacillati</taxon>
        <taxon>Actinomycetota</taxon>
        <taxon>Actinomycetes</taxon>
        <taxon>Catenulisporales</taxon>
        <taxon>Catenulisporaceae</taxon>
        <taxon>Catenulispora</taxon>
    </lineage>
</organism>
<comment type="caution">
    <text evidence="1">The sequence shown here is derived from an EMBL/GenBank/DDBJ whole genome shotgun (WGS) entry which is preliminary data.</text>
</comment>
<evidence type="ECO:0000313" key="1">
    <source>
        <dbReference type="EMBL" id="GAA1967017.1"/>
    </source>
</evidence>
<protein>
    <submittedName>
        <fullName evidence="1">Uncharacterized protein</fullName>
    </submittedName>
</protein>
<reference evidence="2" key="1">
    <citation type="journal article" date="2019" name="Int. J. Syst. Evol. Microbiol.">
        <title>The Global Catalogue of Microorganisms (GCM) 10K type strain sequencing project: providing services to taxonomists for standard genome sequencing and annotation.</title>
        <authorList>
            <consortium name="The Broad Institute Genomics Platform"/>
            <consortium name="The Broad Institute Genome Sequencing Center for Infectious Disease"/>
            <person name="Wu L."/>
            <person name="Ma J."/>
        </authorList>
    </citation>
    <scope>NUCLEOTIDE SEQUENCE [LARGE SCALE GENOMIC DNA]</scope>
    <source>
        <strain evidence="2">JCM 16013</strain>
    </source>
</reference>
<dbReference type="RefSeq" id="WP_344657251.1">
    <property type="nucleotide sequence ID" value="NZ_BAAAQM010000012.1"/>
</dbReference>
<dbReference type="EMBL" id="BAAAQM010000012">
    <property type="protein sequence ID" value="GAA1967017.1"/>
    <property type="molecule type" value="Genomic_DNA"/>
</dbReference>
<gene>
    <name evidence="1" type="ORF">GCM10009838_26240</name>
</gene>